<sequence length="110" mass="11638">MHALIWLFTSMGSVMTGQKGIISKFLGAKLALKWLFPTVLLSVAKYLGLRVRLGRMLALGLFITMGNQVAHNSTLISGDIGAGTASKPDVLNHFQGAAGLPHQCGSITTT</sequence>
<name>A0A6B0UJ67_IXORI</name>
<keyword evidence="1" id="KW-0371">Homeobox</keyword>
<accession>A0A6B0UJ67</accession>
<evidence type="ECO:0000313" key="1">
    <source>
        <dbReference type="EMBL" id="MXU89707.1"/>
    </source>
</evidence>
<dbReference type="AlphaFoldDB" id="A0A6B0UJ67"/>
<keyword evidence="1" id="KW-0238">DNA-binding</keyword>
<organism evidence="1">
    <name type="scientific">Ixodes ricinus</name>
    <name type="common">Common tick</name>
    <name type="synonym">Acarus ricinus</name>
    <dbReference type="NCBI Taxonomy" id="34613"/>
    <lineage>
        <taxon>Eukaryota</taxon>
        <taxon>Metazoa</taxon>
        <taxon>Ecdysozoa</taxon>
        <taxon>Arthropoda</taxon>
        <taxon>Chelicerata</taxon>
        <taxon>Arachnida</taxon>
        <taxon>Acari</taxon>
        <taxon>Parasitiformes</taxon>
        <taxon>Ixodida</taxon>
        <taxon>Ixodoidea</taxon>
        <taxon>Ixodidae</taxon>
        <taxon>Ixodinae</taxon>
        <taxon>Ixodes</taxon>
    </lineage>
</organism>
<protein>
    <submittedName>
        <fullName evidence="1">Putative homeobox transcription factor sip1</fullName>
    </submittedName>
</protein>
<dbReference type="GO" id="GO:0003677">
    <property type="term" value="F:DNA binding"/>
    <property type="evidence" value="ECO:0007669"/>
    <property type="project" value="UniProtKB-KW"/>
</dbReference>
<dbReference type="EMBL" id="GIFC01007624">
    <property type="protein sequence ID" value="MXU89707.1"/>
    <property type="molecule type" value="Transcribed_RNA"/>
</dbReference>
<proteinExistence type="predicted"/>
<reference evidence="1" key="1">
    <citation type="submission" date="2019-12" db="EMBL/GenBank/DDBJ databases">
        <title>An insight into the sialome of adult female Ixodes ricinus ticks feeding for 6 days.</title>
        <authorList>
            <person name="Perner J."/>
            <person name="Ribeiro J.M.C."/>
        </authorList>
    </citation>
    <scope>NUCLEOTIDE SEQUENCE</scope>
    <source>
        <strain evidence="1">Semi-engorged</strain>
        <tissue evidence="1">Salivary glands</tissue>
    </source>
</reference>